<dbReference type="InterPro" id="IPR007627">
    <property type="entry name" value="RNA_pol_sigma70_r2"/>
</dbReference>
<comment type="caution">
    <text evidence="8">The sequence shown here is derived from an EMBL/GenBank/DDBJ whole genome shotgun (WGS) entry which is preliminary data.</text>
</comment>
<dbReference type="NCBIfam" id="TIGR02937">
    <property type="entry name" value="sigma70-ECF"/>
    <property type="match status" value="1"/>
</dbReference>
<keyword evidence="3" id="KW-0731">Sigma factor</keyword>
<dbReference type="GO" id="GO:0016987">
    <property type="term" value="F:sigma factor activity"/>
    <property type="evidence" value="ECO:0007669"/>
    <property type="project" value="UniProtKB-KW"/>
</dbReference>
<gene>
    <name evidence="8" type="ORF">Cch02nite_34700</name>
</gene>
<evidence type="ECO:0000256" key="4">
    <source>
        <dbReference type="ARBA" id="ARBA00023125"/>
    </source>
</evidence>
<evidence type="ECO:0000313" key="8">
    <source>
        <dbReference type="EMBL" id="GIF90026.1"/>
    </source>
</evidence>
<feature type="domain" description="RNA polymerase sigma-70 region 2" evidence="6">
    <location>
        <begin position="17"/>
        <end position="78"/>
    </location>
</feature>
<dbReference type="RefSeq" id="WP_191844065.1">
    <property type="nucleotide sequence ID" value="NZ_BAAALB010000045.1"/>
</dbReference>
<dbReference type="GO" id="GO:0006352">
    <property type="term" value="P:DNA-templated transcription initiation"/>
    <property type="evidence" value="ECO:0007669"/>
    <property type="project" value="InterPro"/>
</dbReference>
<dbReference type="EMBL" id="BONG01000020">
    <property type="protein sequence ID" value="GIF90026.1"/>
    <property type="molecule type" value="Genomic_DNA"/>
</dbReference>
<dbReference type="Pfam" id="PF08281">
    <property type="entry name" value="Sigma70_r4_2"/>
    <property type="match status" value="1"/>
</dbReference>
<dbReference type="GO" id="GO:0003677">
    <property type="term" value="F:DNA binding"/>
    <property type="evidence" value="ECO:0007669"/>
    <property type="project" value="UniProtKB-KW"/>
</dbReference>
<dbReference type="InterPro" id="IPR013325">
    <property type="entry name" value="RNA_pol_sigma_r2"/>
</dbReference>
<accession>A0A8J3NS04</accession>
<evidence type="ECO:0000313" key="9">
    <source>
        <dbReference type="Proteomes" id="UP000619293"/>
    </source>
</evidence>
<name>A0A8J3NS04_9ACTN</name>
<dbReference type="PANTHER" id="PTHR43133">
    <property type="entry name" value="RNA POLYMERASE ECF-TYPE SIGMA FACTO"/>
    <property type="match status" value="1"/>
</dbReference>
<evidence type="ECO:0000256" key="2">
    <source>
        <dbReference type="ARBA" id="ARBA00023015"/>
    </source>
</evidence>
<dbReference type="InterPro" id="IPR039425">
    <property type="entry name" value="RNA_pol_sigma-70-like"/>
</dbReference>
<keyword evidence="4" id="KW-0238">DNA-binding</keyword>
<dbReference type="SUPFAM" id="SSF88659">
    <property type="entry name" value="Sigma3 and sigma4 domains of RNA polymerase sigma factors"/>
    <property type="match status" value="1"/>
</dbReference>
<keyword evidence="9" id="KW-1185">Reference proteome</keyword>
<keyword evidence="2" id="KW-0805">Transcription regulation</keyword>
<dbReference type="Proteomes" id="UP000619293">
    <property type="component" value="Unassembled WGS sequence"/>
</dbReference>
<dbReference type="SUPFAM" id="SSF88946">
    <property type="entry name" value="Sigma2 domain of RNA polymerase sigma factors"/>
    <property type="match status" value="1"/>
</dbReference>
<evidence type="ECO:0000256" key="1">
    <source>
        <dbReference type="ARBA" id="ARBA00010641"/>
    </source>
</evidence>
<dbReference type="InterPro" id="IPR014325">
    <property type="entry name" value="RNA_pol_sigma-E_actinobac"/>
</dbReference>
<dbReference type="InterPro" id="IPR013324">
    <property type="entry name" value="RNA_pol_sigma_r3/r4-like"/>
</dbReference>
<dbReference type="InterPro" id="IPR013249">
    <property type="entry name" value="RNA_pol_sigma70_r4_t2"/>
</dbReference>
<dbReference type="AlphaFoldDB" id="A0A8J3NS04"/>
<comment type="similarity">
    <text evidence="1">Belongs to the sigma-70 factor family. ECF subfamily.</text>
</comment>
<dbReference type="PANTHER" id="PTHR43133:SF50">
    <property type="entry name" value="ECF RNA POLYMERASE SIGMA FACTOR SIGM"/>
    <property type="match status" value="1"/>
</dbReference>
<organism evidence="8 9">
    <name type="scientific">Catellatospora chokoriensis</name>
    <dbReference type="NCBI Taxonomy" id="310353"/>
    <lineage>
        <taxon>Bacteria</taxon>
        <taxon>Bacillati</taxon>
        <taxon>Actinomycetota</taxon>
        <taxon>Actinomycetes</taxon>
        <taxon>Micromonosporales</taxon>
        <taxon>Micromonosporaceae</taxon>
        <taxon>Catellatospora</taxon>
    </lineage>
</organism>
<protein>
    <submittedName>
        <fullName evidence="8">RNA polymerase sigma24 factor</fullName>
    </submittedName>
</protein>
<dbReference type="Pfam" id="PF04542">
    <property type="entry name" value="Sigma70_r2"/>
    <property type="match status" value="1"/>
</dbReference>
<dbReference type="Gene3D" id="1.10.1740.10">
    <property type="match status" value="1"/>
</dbReference>
<proteinExistence type="inferred from homology"/>
<dbReference type="InterPro" id="IPR036388">
    <property type="entry name" value="WH-like_DNA-bd_sf"/>
</dbReference>
<evidence type="ECO:0000259" key="7">
    <source>
        <dbReference type="Pfam" id="PF08281"/>
    </source>
</evidence>
<reference evidence="8 9" key="1">
    <citation type="submission" date="2021-01" db="EMBL/GenBank/DDBJ databases">
        <title>Whole genome shotgun sequence of Catellatospora chokoriensis NBRC 107358.</title>
        <authorList>
            <person name="Komaki H."/>
            <person name="Tamura T."/>
        </authorList>
    </citation>
    <scope>NUCLEOTIDE SEQUENCE [LARGE SCALE GENOMIC DNA]</scope>
    <source>
        <strain evidence="8 9">NBRC 107358</strain>
    </source>
</reference>
<sequence length="170" mass="19100">MDEDATAVFTEFAMARTPALIRVAYLLTGDQHAAEDLVQSALAKTYARWGSLRHRDPEGYVRTVMYREQVSWWRRLGRSRESVLPTPADLTVPDPSTHTDLRVTMRAALRLLSPAQRTVVVLRYYEDLTETQVADILGCSVGTVRSRTSRAVSRLREVLPATALVLETTP</sequence>
<feature type="domain" description="RNA polymerase sigma factor 70 region 4 type 2" evidence="7">
    <location>
        <begin position="105"/>
        <end position="155"/>
    </location>
</feature>
<keyword evidence="5" id="KW-0804">Transcription</keyword>
<dbReference type="Gene3D" id="1.10.10.10">
    <property type="entry name" value="Winged helix-like DNA-binding domain superfamily/Winged helix DNA-binding domain"/>
    <property type="match status" value="1"/>
</dbReference>
<dbReference type="CDD" id="cd06171">
    <property type="entry name" value="Sigma70_r4"/>
    <property type="match status" value="1"/>
</dbReference>
<dbReference type="InterPro" id="IPR014284">
    <property type="entry name" value="RNA_pol_sigma-70_dom"/>
</dbReference>
<evidence type="ECO:0000259" key="6">
    <source>
        <dbReference type="Pfam" id="PF04542"/>
    </source>
</evidence>
<dbReference type="NCBIfam" id="TIGR02983">
    <property type="entry name" value="SigE-fam_strep"/>
    <property type="match status" value="1"/>
</dbReference>
<evidence type="ECO:0000256" key="3">
    <source>
        <dbReference type="ARBA" id="ARBA00023082"/>
    </source>
</evidence>
<evidence type="ECO:0000256" key="5">
    <source>
        <dbReference type="ARBA" id="ARBA00023163"/>
    </source>
</evidence>